<dbReference type="EMBL" id="JAHQIW010000803">
    <property type="protein sequence ID" value="KAJ1350123.1"/>
    <property type="molecule type" value="Genomic_DNA"/>
</dbReference>
<sequence length="108" mass="12562">MHEVSIETSLEDSFHLDGELWYNDRVQVSDHAIRTQTYHSHLPKTCLLAQMLLISRSCDSERPGHGVLYSLYYSGYLTVLINLRIYVLWDHTLYHSIDPRGPEPCVPF</sequence>
<keyword evidence="2" id="KW-1185">Reference proteome</keyword>
<dbReference type="AlphaFoldDB" id="A0AAD5M3V9"/>
<accession>A0AAD5M3V9</accession>
<reference evidence="1" key="1">
    <citation type="submission" date="2021-06" db="EMBL/GenBank/DDBJ databases">
        <title>Parelaphostrongylus tenuis whole genome reference sequence.</title>
        <authorList>
            <person name="Garwood T.J."/>
            <person name="Larsen P.A."/>
            <person name="Fountain-Jones N.M."/>
            <person name="Garbe J.R."/>
            <person name="Macchietto M.G."/>
            <person name="Kania S.A."/>
            <person name="Gerhold R.W."/>
            <person name="Richards J.E."/>
            <person name="Wolf T.M."/>
        </authorList>
    </citation>
    <scope>NUCLEOTIDE SEQUENCE</scope>
    <source>
        <strain evidence="1">MNPRO001-30</strain>
        <tissue evidence="1">Meninges</tissue>
    </source>
</reference>
<evidence type="ECO:0000313" key="2">
    <source>
        <dbReference type="Proteomes" id="UP001196413"/>
    </source>
</evidence>
<protein>
    <submittedName>
        <fullName evidence="1">Uncharacterized protein</fullName>
    </submittedName>
</protein>
<proteinExistence type="predicted"/>
<name>A0AAD5M3V9_PARTN</name>
<comment type="caution">
    <text evidence="1">The sequence shown here is derived from an EMBL/GenBank/DDBJ whole genome shotgun (WGS) entry which is preliminary data.</text>
</comment>
<dbReference type="Proteomes" id="UP001196413">
    <property type="component" value="Unassembled WGS sequence"/>
</dbReference>
<evidence type="ECO:0000313" key="1">
    <source>
        <dbReference type="EMBL" id="KAJ1350123.1"/>
    </source>
</evidence>
<gene>
    <name evidence="1" type="ORF">KIN20_005841</name>
</gene>
<organism evidence="1 2">
    <name type="scientific">Parelaphostrongylus tenuis</name>
    <name type="common">Meningeal worm</name>
    <dbReference type="NCBI Taxonomy" id="148309"/>
    <lineage>
        <taxon>Eukaryota</taxon>
        <taxon>Metazoa</taxon>
        <taxon>Ecdysozoa</taxon>
        <taxon>Nematoda</taxon>
        <taxon>Chromadorea</taxon>
        <taxon>Rhabditida</taxon>
        <taxon>Rhabditina</taxon>
        <taxon>Rhabditomorpha</taxon>
        <taxon>Strongyloidea</taxon>
        <taxon>Metastrongylidae</taxon>
        <taxon>Parelaphostrongylus</taxon>
    </lineage>
</organism>